<dbReference type="EMBL" id="VOLQ01000009">
    <property type="protein sequence ID" value="TWX68985.1"/>
    <property type="molecule type" value="Genomic_DNA"/>
</dbReference>
<dbReference type="InterPro" id="IPR004045">
    <property type="entry name" value="Glutathione_S-Trfase_N"/>
</dbReference>
<dbReference type="RefSeq" id="WP_146799398.1">
    <property type="nucleotide sequence ID" value="NZ_VOLP01000011.1"/>
</dbReference>
<dbReference type="CDD" id="cd00570">
    <property type="entry name" value="GST_N_family"/>
    <property type="match status" value="1"/>
</dbReference>
<evidence type="ECO:0000313" key="5">
    <source>
        <dbReference type="Proteomes" id="UP000321917"/>
    </source>
</evidence>
<dbReference type="SUPFAM" id="SSF52833">
    <property type="entry name" value="Thioredoxin-like"/>
    <property type="match status" value="1"/>
</dbReference>
<dbReference type="PROSITE" id="PS50404">
    <property type="entry name" value="GST_NTER"/>
    <property type="match status" value="1"/>
</dbReference>
<dbReference type="EMBL" id="VOLR01000010">
    <property type="protein sequence ID" value="TWX60222.1"/>
    <property type="molecule type" value="Genomic_DNA"/>
</dbReference>
<evidence type="ECO:0000313" key="2">
    <source>
        <dbReference type="EMBL" id="TWX60222.1"/>
    </source>
</evidence>
<feature type="domain" description="GST N-terminal" evidence="1">
    <location>
        <begin position="4"/>
        <end position="83"/>
    </location>
</feature>
<comment type="caution">
    <text evidence="3">The sequence shown here is derived from an EMBL/GenBank/DDBJ whole genome shotgun (WGS) entry which is preliminary data.</text>
</comment>
<protein>
    <submittedName>
        <fullName evidence="3">Glutaredoxin</fullName>
    </submittedName>
</protein>
<accession>A0A5C6QJ90</accession>
<keyword evidence="4" id="KW-1185">Reference proteome</keyword>
<dbReference type="Gene3D" id="3.40.30.10">
    <property type="entry name" value="Glutaredoxin"/>
    <property type="match status" value="1"/>
</dbReference>
<evidence type="ECO:0000313" key="4">
    <source>
        <dbReference type="Proteomes" id="UP000321525"/>
    </source>
</evidence>
<dbReference type="PROSITE" id="PS51354">
    <property type="entry name" value="GLUTAREDOXIN_2"/>
    <property type="match status" value="1"/>
</dbReference>
<gene>
    <name evidence="2" type="ORF">ESZ26_08930</name>
    <name evidence="3" type="ORF">ESZ27_06500</name>
</gene>
<evidence type="ECO:0000313" key="3">
    <source>
        <dbReference type="EMBL" id="TWX68985.1"/>
    </source>
</evidence>
<sequence length="83" mass="9510">MTKSSYALYHKVHCPYCRQVITAMKASNISLELRDTEKNLAFNKELIEQGGKKQVPCLKITENGQESWLYESGDIINYLNKIA</sequence>
<organism evidence="3 5">
    <name type="scientific">Colwellia hornerae</name>
    <dbReference type="NCBI Taxonomy" id="89402"/>
    <lineage>
        <taxon>Bacteria</taxon>
        <taxon>Pseudomonadati</taxon>
        <taxon>Pseudomonadota</taxon>
        <taxon>Gammaproteobacteria</taxon>
        <taxon>Alteromonadales</taxon>
        <taxon>Colwelliaceae</taxon>
        <taxon>Colwellia</taxon>
    </lineage>
</organism>
<proteinExistence type="predicted"/>
<name>A0A5C6QJ90_9GAMM</name>
<dbReference type="Pfam" id="PF13417">
    <property type="entry name" value="GST_N_3"/>
    <property type="match status" value="1"/>
</dbReference>
<dbReference type="InterPro" id="IPR036249">
    <property type="entry name" value="Thioredoxin-like_sf"/>
</dbReference>
<dbReference type="Proteomes" id="UP000321917">
    <property type="component" value="Unassembled WGS sequence"/>
</dbReference>
<reference evidence="3 5" key="1">
    <citation type="submission" date="2019-07" db="EMBL/GenBank/DDBJ databases">
        <title>Genomes of sea-ice associated Colwellia species.</title>
        <authorList>
            <person name="Bowman J.P."/>
        </authorList>
    </citation>
    <scope>NUCLEOTIDE SEQUENCE [LARGE SCALE GENOMIC DNA]</scope>
    <source>
        <strain evidence="2 4">ACAM 607</strain>
        <strain evidence="3 5">IC036</strain>
    </source>
</reference>
<dbReference type="AlphaFoldDB" id="A0A5C6QJ90"/>
<dbReference type="Proteomes" id="UP000321525">
    <property type="component" value="Unassembled WGS sequence"/>
</dbReference>
<dbReference type="OrthoDB" id="9793736at2"/>
<evidence type="ECO:0000259" key="1">
    <source>
        <dbReference type="PROSITE" id="PS50404"/>
    </source>
</evidence>